<keyword evidence="1" id="KW-0808">Transferase</keyword>
<proteinExistence type="predicted"/>
<dbReference type="CDD" id="cd03809">
    <property type="entry name" value="GT4_MtfB-like"/>
    <property type="match status" value="1"/>
</dbReference>
<dbReference type="PANTHER" id="PTHR46401">
    <property type="entry name" value="GLYCOSYLTRANSFERASE WBBK-RELATED"/>
    <property type="match status" value="1"/>
</dbReference>
<name>A0ABX8E937_9SPHN</name>
<dbReference type="Gene3D" id="3.40.50.2000">
    <property type="entry name" value="Glycogen Phosphorylase B"/>
    <property type="match status" value="2"/>
</dbReference>
<dbReference type="EMBL" id="CP054856">
    <property type="protein sequence ID" value="QVM84576.1"/>
    <property type="molecule type" value="Genomic_DNA"/>
</dbReference>
<keyword evidence="4" id="KW-1185">Reference proteome</keyword>
<evidence type="ECO:0000313" key="3">
    <source>
        <dbReference type="EMBL" id="QVM84576.1"/>
    </source>
</evidence>
<evidence type="ECO:0000256" key="1">
    <source>
        <dbReference type="ARBA" id="ARBA00022679"/>
    </source>
</evidence>
<protein>
    <submittedName>
        <fullName evidence="3">Glycosyltransferase family 4 protein</fullName>
    </submittedName>
</protein>
<gene>
    <name evidence="3" type="ORF">HT578_13585</name>
</gene>
<dbReference type="InterPro" id="IPR001296">
    <property type="entry name" value="Glyco_trans_1"/>
</dbReference>
<dbReference type="PANTHER" id="PTHR46401:SF2">
    <property type="entry name" value="GLYCOSYLTRANSFERASE WBBK-RELATED"/>
    <property type="match status" value="1"/>
</dbReference>
<accession>A0ABX8E937</accession>
<dbReference type="RefSeq" id="WP_213500071.1">
    <property type="nucleotide sequence ID" value="NZ_CP054856.1"/>
</dbReference>
<organism evidence="3 4">
    <name type="scientific">Novosphingobium decolorationis</name>
    <dbReference type="NCBI Taxonomy" id="2698673"/>
    <lineage>
        <taxon>Bacteria</taxon>
        <taxon>Pseudomonadati</taxon>
        <taxon>Pseudomonadota</taxon>
        <taxon>Alphaproteobacteria</taxon>
        <taxon>Sphingomonadales</taxon>
        <taxon>Sphingomonadaceae</taxon>
        <taxon>Novosphingobium</taxon>
    </lineage>
</organism>
<feature type="domain" description="Glycosyl transferase family 1" evidence="2">
    <location>
        <begin position="211"/>
        <end position="362"/>
    </location>
</feature>
<dbReference type="SUPFAM" id="SSF53756">
    <property type="entry name" value="UDP-Glycosyltransferase/glycogen phosphorylase"/>
    <property type="match status" value="1"/>
</dbReference>
<reference evidence="3 4" key="1">
    <citation type="journal article" date="2021" name="Int. J. Syst. Evol. Microbiol.">
        <title>Novosphingobium decolorationis sp. nov., an aniline blue-decolourizing bacterium isolated from East Pacific sediment.</title>
        <authorList>
            <person name="Chen X."/>
            <person name="Dong B."/>
            <person name="Chen T."/>
            <person name="Ren N."/>
            <person name="Wang J."/>
            <person name="Xu Y."/>
            <person name="Yang J."/>
            <person name="Zhu S."/>
            <person name="Chen J."/>
        </authorList>
    </citation>
    <scope>NUCLEOTIDE SEQUENCE [LARGE SCALE GENOMIC DNA]</scope>
    <source>
        <strain evidence="3 4">502str22</strain>
    </source>
</reference>
<dbReference type="Proteomes" id="UP000677126">
    <property type="component" value="Chromosome"/>
</dbReference>
<dbReference type="Pfam" id="PF00534">
    <property type="entry name" value="Glycos_transf_1"/>
    <property type="match status" value="1"/>
</dbReference>
<sequence length="384" mass="41378">MHGPVAVGGHAPCGGRDEQAAGELVINGRFLCQPATGVQRVAREFVLALERLLVRGEFPGLRARLVAPAGAEFGSLNLARIATQHLAGGTGHYWEQVTLPRYAGGAHLLCLGNLAPLRSLIAGAPVAVMLHDQSFRTFKGDYSLPYRLFHEVVGHFLVRRARPLITVSQTEAEAIRAANGGRPEQLVVAPNGSWMNDEPAPPRPAPDTAAPPYVLHVGGFSERKNVGRVFAAAEVLAGDGVEVRLVGRPNARCEEWLEGLSPEVRAKVRFTGFVDNAQLTRLYSEAACLMYPSLYEASGLPPSEAMRLGCPVVVSDLPVLRERCGEAALYCDPLDAASLVARVRDVLGDPVLARRLSQRGQARSQIFSWENQARIIVRALVPAS</sequence>
<evidence type="ECO:0000313" key="4">
    <source>
        <dbReference type="Proteomes" id="UP000677126"/>
    </source>
</evidence>
<evidence type="ECO:0000259" key="2">
    <source>
        <dbReference type="Pfam" id="PF00534"/>
    </source>
</evidence>